<dbReference type="AlphaFoldDB" id="A0A7J0HFY5"/>
<feature type="region of interest" description="Disordered" evidence="1">
    <location>
        <begin position="521"/>
        <end position="540"/>
    </location>
</feature>
<name>A0A7J0HFY5_9ERIC</name>
<dbReference type="PANTHER" id="PTHR31099:SF28">
    <property type="entry name" value="F5J5.12"/>
    <property type="match status" value="1"/>
</dbReference>
<evidence type="ECO:0000313" key="3">
    <source>
        <dbReference type="Proteomes" id="UP000585474"/>
    </source>
</evidence>
<sequence>MSKRLKLSDLAKAFGRWSKGKQVAQSPEPKKARTDTGECLELPRSRPLLQGAGALAEEQAKGKKLAEDADARSKVIAKLEARISELEKSQSLTQGRIIAAFKESDDFLEVVRDQHPLTSATALTSARGSSRTSILTSALIWRTLRWTMNSSPKRRPKPSKERPKKGQPGPRGLAKPFKDSPFLFMAKTGDQNSPFLKWSAVPCMFTKINLGGEESEQSLTSWISDHLGAKSYIDETSQSPSSPPSNSPKMDTSSLTKEGNVMTQAELDKLGSTYSFPSGIRLRIPGDGETILSARQGEVAFYEAAFQAGLRLPLHPTIREILIHYKICLHNCLLTRGDQSSIRCPLPDSGWYYFKARPDKNLLRGSPSNVKGWKTRFFFALGDEWEFPSGTAASNTLRVPRSWGTPGKSCNKLPTLSEVDAKRTEEVLEKIEPGGYFEVSKVARGEGKGPVYESPVWDVRLQFGFRVGFHFGFRAAPELRSDAMSARGKAKAEKATKTTAKPPTKGVVIREKRTREGDPLIEIGEPDASKGKEVVPPPAPKKIQVKPRAINARGELLGGDLLPWWSCSPRLSPSAARRIFINRFPDGSRRFRRAGIGKTQNRALKAENKLAELSEEGSKPGNEVDDPKATVAELTNKLAKAKELAIEDFKASGEFKAAVTDSAATYFSEGFEFCKRQLLHQFPNPRRRRGEYGDGPKFCRGRGGDEGRRRSCLRSCSQCIKIFFF</sequence>
<feature type="region of interest" description="Disordered" evidence="1">
    <location>
        <begin position="16"/>
        <end position="37"/>
    </location>
</feature>
<accession>A0A7J0HFY5</accession>
<reference evidence="2 3" key="1">
    <citation type="submission" date="2019-07" db="EMBL/GenBank/DDBJ databases">
        <title>De Novo Assembly of kiwifruit Actinidia rufa.</title>
        <authorList>
            <person name="Sugita-Konishi S."/>
            <person name="Sato K."/>
            <person name="Mori E."/>
            <person name="Abe Y."/>
            <person name="Kisaki G."/>
            <person name="Hamano K."/>
            <person name="Suezawa K."/>
            <person name="Otani M."/>
            <person name="Fukuda T."/>
            <person name="Manabe T."/>
            <person name="Gomi K."/>
            <person name="Tabuchi M."/>
            <person name="Akimitsu K."/>
            <person name="Kataoka I."/>
        </authorList>
    </citation>
    <scope>NUCLEOTIDE SEQUENCE [LARGE SCALE GENOMIC DNA]</scope>
    <source>
        <strain evidence="3">cv. Fuchu</strain>
    </source>
</reference>
<comment type="caution">
    <text evidence="2">The sequence shown here is derived from an EMBL/GenBank/DDBJ whole genome shotgun (WGS) entry which is preliminary data.</text>
</comment>
<feature type="compositionally biased region" description="Basic and acidic residues" evidence="1">
    <location>
        <begin position="28"/>
        <end position="37"/>
    </location>
</feature>
<proteinExistence type="predicted"/>
<gene>
    <name evidence="2" type="ORF">Acr_29g0011400</name>
</gene>
<evidence type="ECO:0000256" key="1">
    <source>
        <dbReference type="SAM" id="MobiDB-lite"/>
    </source>
</evidence>
<dbReference type="EMBL" id="BJWL01000029">
    <property type="protein sequence ID" value="GFZ21978.1"/>
    <property type="molecule type" value="Genomic_DNA"/>
</dbReference>
<dbReference type="Proteomes" id="UP000585474">
    <property type="component" value="Unassembled WGS sequence"/>
</dbReference>
<keyword evidence="3" id="KW-1185">Reference proteome</keyword>
<protein>
    <submittedName>
        <fullName evidence="2">Uncharacterized protein</fullName>
    </submittedName>
</protein>
<feature type="compositionally biased region" description="Basic residues" evidence="1">
    <location>
        <begin position="152"/>
        <end position="165"/>
    </location>
</feature>
<feature type="region of interest" description="Disordered" evidence="1">
    <location>
        <begin position="149"/>
        <end position="178"/>
    </location>
</feature>
<dbReference type="PANTHER" id="PTHR31099">
    <property type="entry name" value="OS06G0165300 PROTEIN"/>
    <property type="match status" value="1"/>
</dbReference>
<evidence type="ECO:0000313" key="2">
    <source>
        <dbReference type="EMBL" id="GFZ21978.1"/>
    </source>
</evidence>
<organism evidence="2 3">
    <name type="scientific">Actinidia rufa</name>
    <dbReference type="NCBI Taxonomy" id="165716"/>
    <lineage>
        <taxon>Eukaryota</taxon>
        <taxon>Viridiplantae</taxon>
        <taxon>Streptophyta</taxon>
        <taxon>Embryophyta</taxon>
        <taxon>Tracheophyta</taxon>
        <taxon>Spermatophyta</taxon>
        <taxon>Magnoliopsida</taxon>
        <taxon>eudicotyledons</taxon>
        <taxon>Gunneridae</taxon>
        <taxon>Pentapetalae</taxon>
        <taxon>asterids</taxon>
        <taxon>Ericales</taxon>
        <taxon>Actinidiaceae</taxon>
        <taxon>Actinidia</taxon>
    </lineage>
</organism>
<dbReference type="OrthoDB" id="687305at2759"/>
<feature type="region of interest" description="Disordered" evidence="1">
    <location>
        <begin position="233"/>
        <end position="257"/>
    </location>
</feature>